<dbReference type="Pfam" id="PF00392">
    <property type="entry name" value="GntR"/>
    <property type="match status" value="1"/>
</dbReference>
<dbReference type="PROSITE" id="PS50949">
    <property type="entry name" value="HTH_GNTR"/>
    <property type="match status" value="1"/>
</dbReference>
<proteinExistence type="predicted"/>
<evidence type="ECO:0000256" key="2">
    <source>
        <dbReference type="ARBA" id="ARBA00023125"/>
    </source>
</evidence>
<evidence type="ECO:0000256" key="3">
    <source>
        <dbReference type="ARBA" id="ARBA00023163"/>
    </source>
</evidence>
<evidence type="ECO:0000256" key="1">
    <source>
        <dbReference type="ARBA" id="ARBA00023015"/>
    </source>
</evidence>
<feature type="region of interest" description="Disordered" evidence="4">
    <location>
        <begin position="1"/>
        <end position="20"/>
    </location>
</feature>
<dbReference type="SMART" id="SM00895">
    <property type="entry name" value="FCD"/>
    <property type="match status" value="1"/>
</dbReference>
<name>A0A5C4V6J6_9ACTN</name>
<keyword evidence="7" id="KW-1185">Reference proteome</keyword>
<protein>
    <submittedName>
        <fullName evidence="6">GntR family transcriptional regulator</fullName>
    </submittedName>
</protein>
<dbReference type="AlphaFoldDB" id="A0A5C4V6J6"/>
<dbReference type="Gene3D" id="1.10.10.10">
    <property type="entry name" value="Winged helix-like DNA-binding domain superfamily/Winged helix DNA-binding domain"/>
    <property type="match status" value="1"/>
</dbReference>
<reference evidence="6 7" key="1">
    <citation type="submission" date="2019-06" db="EMBL/GenBank/DDBJ databases">
        <title>Draft genome of Streptomyces sedi sp. JCM16909.</title>
        <authorList>
            <person name="Klykleung N."/>
            <person name="Tanasupawat S."/>
            <person name="Kudo T."/>
            <person name="Yuki M."/>
            <person name="Ohkuma M."/>
        </authorList>
    </citation>
    <scope>NUCLEOTIDE SEQUENCE [LARGE SCALE GENOMIC DNA]</scope>
    <source>
        <strain evidence="6 7">JCM 16909</strain>
    </source>
</reference>
<evidence type="ECO:0000313" key="7">
    <source>
        <dbReference type="Proteomes" id="UP000311713"/>
    </source>
</evidence>
<keyword evidence="3" id="KW-0804">Transcription</keyword>
<evidence type="ECO:0000313" key="6">
    <source>
        <dbReference type="EMBL" id="TNM31560.1"/>
    </source>
</evidence>
<dbReference type="PRINTS" id="PR00035">
    <property type="entry name" value="HTHGNTR"/>
</dbReference>
<feature type="compositionally biased region" description="Low complexity" evidence="4">
    <location>
        <begin position="1"/>
        <end position="19"/>
    </location>
</feature>
<dbReference type="Gene3D" id="1.20.120.530">
    <property type="entry name" value="GntR ligand-binding domain-like"/>
    <property type="match status" value="1"/>
</dbReference>
<dbReference type="SUPFAM" id="SSF48008">
    <property type="entry name" value="GntR ligand-binding domain-like"/>
    <property type="match status" value="1"/>
</dbReference>
<evidence type="ECO:0000259" key="5">
    <source>
        <dbReference type="PROSITE" id="PS50949"/>
    </source>
</evidence>
<comment type="caution">
    <text evidence="6">The sequence shown here is derived from an EMBL/GenBank/DDBJ whole genome shotgun (WGS) entry which is preliminary data.</text>
</comment>
<dbReference type="CDD" id="cd07377">
    <property type="entry name" value="WHTH_GntR"/>
    <property type="match status" value="1"/>
</dbReference>
<feature type="domain" description="HTH gntR-type" evidence="5">
    <location>
        <begin position="22"/>
        <end position="88"/>
    </location>
</feature>
<evidence type="ECO:0000256" key="4">
    <source>
        <dbReference type="SAM" id="MobiDB-lite"/>
    </source>
</evidence>
<dbReference type="SMART" id="SM00345">
    <property type="entry name" value="HTH_GNTR"/>
    <property type="match status" value="1"/>
</dbReference>
<dbReference type="PANTHER" id="PTHR43537">
    <property type="entry name" value="TRANSCRIPTIONAL REGULATOR, GNTR FAMILY"/>
    <property type="match status" value="1"/>
</dbReference>
<dbReference type="InterPro" id="IPR011711">
    <property type="entry name" value="GntR_C"/>
</dbReference>
<dbReference type="InterPro" id="IPR000524">
    <property type="entry name" value="Tscrpt_reg_HTH_GntR"/>
</dbReference>
<accession>A0A5C4V6J6</accession>
<keyword evidence="1" id="KW-0805">Transcription regulation</keyword>
<dbReference type="SUPFAM" id="SSF46785">
    <property type="entry name" value="Winged helix' DNA-binding domain"/>
    <property type="match status" value="1"/>
</dbReference>
<dbReference type="EMBL" id="VDGT01000005">
    <property type="protein sequence ID" value="TNM31560.1"/>
    <property type="molecule type" value="Genomic_DNA"/>
</dbReference>
<dbReference type="GO" id="GO:0003700">
    <property type="term" value="F:DNA-binding transcription factor activity"/>
    <property type="evidence" value="ECO:0007669"/>
    <property type="project" value="InterPro"/>
</dbReference>
<dbReference type="InterPro" id="IPR036390">
    <property type="entry name" value="WH_DNA-bd_sf"/>
</dbReference>
<keyword evidence="2" id="KW-0238">DNA-binding</keyword>
<dbReference type="OrthoDB" id="3289286at2"/>
<dbReference type="RefSeq" id="WP_139642358.1">
    <property type="nucleotide sequence ID" value="NZ_BAAAZS010000147.1"/>
</dbReference>
<organism evidence="6 7">
    <name type="scientific">Streptomyces sedi</name>
    <dbReference type="NCBI Taxonomy" id="555059"/>
    <lineage>
        <taxon>Bacteria</taxon>
        <taxon>Bacillati</taxon>
        <taxon>Actinomycetota</taxon>
        <taxon>Actinomycetes</taxon>
        <taxon>Kitasatosporales</taxon>
        <taxon>Streptomycetaceae</taxon>
        <taxon>Streptomyces</taxon>
    </lineage>
</organism>
<gene>
    <name evidence="6" type="ORF">FH715_08315</name>
</gene>
<dbReference type="InterPro" id="IPR036388">
    <property type="entry name" value="WH-like_DNA-bd_sf"/>
</dbReference>
<dbReference type="Proteomes" id="UP000311713">
    <property type="component" value="Unassembled WGS sequence"/>
</dbReference>
<sequence>MDGDPSASAGPPAAVSGARAGRDRRAETYLHLRDLLWSGALGPDDRLVEVRLAARLGVSRTPVREALVRLVADGLVERRGEGYYPARLAGDALADLVELRATVELRGVARASGPRAGAHDRAALRALRGRWRALRAEPPAPGPAFVRCDEEFHRALLAASGNPRLTETLESALVRLRPARVRDPLTAERVERAVVEHLAIVEALLAGELDGALAALGHHLDAAWPVPPGDGGG</sequence>
<dbReference type="Pfam" id="PF07729">
    <property type="entry name" value="FCD"/>
    <property type="match status" value="1"/>
</dbReference>
<dbReference type="InterPro" id="IPR008920">
    <property type="entry name" value="TF_FadR/GntR_C"/>
</dbReference>
<dbReference type="GO" id="GO:0003677">
    <property type="term" value="F:DNA binding"/>
    <property type="evidence" value="ECO:0007669"/>
    <property type="project" value="UniProtKB-KW"/>
</dbReference>
<dbReference type="PANTHER" id="PTHR43537:SF5">
    <property type="entry name" value="UXU OPERON TRANSCRIPTIONAL REGULATOR"/>
    <property type="match status" value="1"/>
</dbReference>